<evidence type="ECO:0000313" key="1">
    <source>
        <dbReference type="EMBL" id="APX73180.1"/>
    </source>
</evidence>
<organism evidence="1 2">
    <name type="scientific">Companilactobacillus allii</name>
    <dbReference type="NCBI Taxonomy" id="1847728"/>
    <lineage>
        <taxon>Bacteria</taxon>
        <taxon>Bacillati</taxon>
        <taxon>Bacillota</taxon>
        <taxon>Bacilli</taxon>
        <taxon>Lactobacillales</taxon>
        <taxon>Lactobacillaceae</taxon>
        <taxon>Companilactobacillus</taxon>
    </lineage>
</organism>
<dbReference type="STRING" id="1847728.BTM29_11740"/>
<accession>A0A1P8Q5R6</accession>
<dbReference type="EMBL" id="CP019323">
    <property type="protein sequence ID" value="APX73180.1"/>
    <property type="molecule type" value="Genomic_DNA"/>
</dbReference>
<sequence length="91" mass="10628">MKMTDNTEAKKVLSELYTDINSDKEVDKDDYSKNLVLRTYNLLDKNYSFSYLFGRLKDDTQIARTLGVIKNGKDYEEKITYFAKGANYAIY</sequence>
<dbReference type="Proteomes" id="UP000187499">
    <property type="component" value="Chromosome"/>
</dbReference>
<protein>
    <recommendedName>
        <fullName evidence="3">Bacteriocin immunity protein</fullName>
    </recommendedName>
</protein>
<evidence type="ECO:0000313" key="2">
    <source>
        <dbReference type="Proteomes" id="UP000187499"/>
    </source>
</evidence>
<dbReference type="AlphaFoldDB" id="A0A1P8Q5R6"/>
<evidence type="ECO:0008006" key="3">
    <source>
        <dbReference type="Google" id="ProtNLM"/>
    </source>
</evidence>
<reference evidence="2" key="1">
    <citation type="submission" date="2016-12" db="EMBL/GenBank/DDBJ databases">
        <authorList>
            <person name="Jung M.Y."/>
            <person name="Lee S.H."/>
        </authorList>
    </citation>
    <scope>NUCLEOTIDE SEQUENCE [LARGE SCALE GENOMIC DNA]</scope>
    <source>
        <strain evidence="2">WiKim39</strain>
    </source>
</reference>
<name>A0A1P8Q5R6_9LACO</name>
<dbReference type="KEGG" id="lalw:BTM29_11740"/>
<dbReference type="OrthoDB" id="2297252at2"/>
<dbReference type="RefSeq" id="WP_076618142.1">
    <property type="nucleotide sequence ID" value="NZ_CP019323.1"/>
</dbReference>
<keyword evidence="2" id="KW-1185">Reference proteome</keyword>
<gene>
    <name evidence="1" type="ORF">BTM29_11740</name>
</gene>
<proteinExistence type="predicted"/>